<dbReference type="Proteomes" id="UP000095347">
    <property type="component" value="Unassembled WGS sequence"/>
</dbReference>
<dbReference type="RefSeq" id="WP_069957873.1">
    <property type="nucleotide sequence ID" value="NZ_MCGG01000024.1"/>
</dbReference>
<dbReference type="AlphaFoldDB" id="A0A1E5Q7S5"/>
<dbReference type="STRING" id="28181.BEN30_09690"/>
<protein>
    <submittedName>
        <fullName evidence="1">Uncharacterized protein</fullName>
    </submittedName>
</protein>
<evidence type="ECO:0000313" key="2">
    <source>
        <dbReference type="Proteomes" id="UP000095347"/>
    </source>
</evidence>
<keyword evidence="2" id="KW-1185">Reference proteome</keyword>
<organism evidence="1 2">
    <name type="scientific">Magnetovibrio blakemorei</name>
    <dbReference type="NCBI Taxonomy" id="28181"/>
    <lineage>
        <taxon>Bacteria</taxon>
        <taxon>Pseudomonadati</taxon>
        <taxon>Pseudomonadota</taxon>
        <taxon>Alphaproteobacteria</taxon>
        <taxon>Rhodospirillales</taxon>
        <taxon>Magnetovibrionaceae</taxon>
        <taxon>Magnetovibrio</taxon>
    </lineage>
</organism>
<reference evidence="2" key="1">
    <citation type="submission" date="2016-07" db="EMBL/GenBank/DDBJ databases">
        <authorList>
            <person name="Florea S."/>
            <person name="Webb J.S."/>
            <person name="Jaromczyk J."/>
            <person name="Schardl C.L."/>
        </authorList>
    </citation>
    <scope>NUCLEOTIDE SEQUENCE [LARGE SCALE GENOMIC DNA]</scope>
    <source>
        <strain evidence="2">MV-1</strain>
    </source>
</reference>
<comment type="caution">
    <text evidence="1">The sequence shown here is derived from an EMBL/GenBank/DDBJ whole genome shotgun (WGS) entry which is preliminary data.</text>
</comment>
<accession>A0A1E5Q7S5</accession>
<evidence type="ECO:0000313" key="1">
    <source>
        <dbReference type="EMBL" id="OEJ67245.1"/>
    </source>
</evidence>
<sequence>MMDLTFGKVFKSRSEAETEILIGDLFVGPGKKRGIWTVRAVYRRMGLPTHVRLDGGCADREMTIAASVVLDRRLFRRA</sequence>
<name>A0A1E5Q7S5_9PROT</name>
<dbReference type="EMBL" id="MCGG01000024">
    <property type="protein sequence ID" value="OEJ67245.1"/>
    <property type="molecule type" value="Genomic_DNA"/>
</dbReference>
<gene>
    <name evidence="1" type="ORF">BEN30_09690</name>
</gene>
<proteinExistence type="predicted"/>